<name>A0A1C7NRI1_9FUNG</name>
<evidence type="ECO:0000313" key="2">
    <source>
        <dbReference type="EMBL" id="OBZ91737.1"/>
    </source>
</evidence>
<feature type="compositionally biased region" description="Polar residues" evidence="1">
    <location>
        <begin position="38"/>
        <end position="53"/>
    </location>
</feature>
<dbReference type="OrthoDB" id="5569779at2759"/>
<proteinExistence type="predicted"/>
<dbReference type="AlphaFoldDB" id="A0A1C7NRI1"/>
<dbReference type="Proteomes" id="UP000093000">
    <property type="component" value="Unassembled WGS sequence"/>
</dbReference>
<organism evidence="2 3">
    <name type="scientific">Choanephora cucurbitarum</name>
    <dbReference type="NCBI Taxonomy" id="101091"/>
    <lineage>
        <taxon>Eukaryota</taxon>
        <taxon>Fungi</taxon>
        <taxon>Fungi incertae sedis</taxon>
        <taxon>Mucoromycota</taxon>
        <taxon>Mucoromycotina</taxon>
        <taxon>Mucoromycetes</taxon>
        <taxon>Mucorales</taxon>
        <taxon>Mucorineae</taxon>
        <taxon>Choanephoraceae</taxon>
        <taxon>Choanephoroideae</taxon>
        <taxon>Choanephora</taxon>
    </lineage>
</organism>
<comment type="caution">
    <text evidence="2">The sequence shown here is derived from an EMBL/GenBank/DDBJ whole genome shotgun (WGS) entry which is preliminary data.</text>
</comment>
<gene>
    <name evidence="2" type="ORF">A0J61_00229</name>
</gene>
<dbReference type="InParanoid" id="A0A1C7NRI1"/>
<protein>
    <submittedName>
        <fullName evidence="2">Uncharacterized protein</fullName>
    </submittedName>
</protein>
<feature type="compositionally biased region" description="Basic and acidic residues" evidence="1">
    <location>
        <begin position="1"/>
        <end position="25"/>
    </location>
</feature>
<dbReference type="EMBL" id="LUGH01000004">
    <property type="protein sequence ID" value="OBZ91737.1"/>
    <property type="molecule type" value="Genomic_DNA"/>
</dbReference>
<reference evidence="2 3" key="1">
    <citation type="submission" date="2016-03" db="EMBL/GenBank/DDBJ databases">
        <title>Choanephora cucurbitarum.</title>
        <authorList>
            <person name="Min B."/>
            <person name="Park H."/>
            <person name="Park J.-H."/>
            <person name="Shin H.-D."/>
            <person name="Choi I.-G."/>
        </authorList>
    </citation>
    <scope>NUCLEOTIDE SEQUENCE [LARGE SCALE GENOMIC DNA]</scope>
    <source>
        <strain evidence="2 3">KUS-F28377</strain>
    </source>
</reference>
<feature type="region of interest" description="Disordered" evidence="1">
    <location>
        <begin position="1"/>
        <end position="81"/>
    </location>
</feature>
<keyword evidence="3" id="KW-1185">Reference proteome</keyword>
<accession>A0A1C7NRI1</accession>
<evidence type="ECO:0000256" key="1">
    <source>
        <dbReference type="SAM" id="MobiDB-lite"/>
    </source>
</evidence>
<evidence type="ECO:0000313" key="3">
    <source>
        <dbReference type="Proteomes" id="UP000093000"/>
    </source>
</evidence>
<sequence length="327" mass="37457">MSAETKLKEELDKSKQQKEEQHQQDPDDAPGLLPPQALLSTPAPSTTEDTSALLSPWWSEEPQSVDDVHHSEDNPTEQLNDTITLSEPEINKKEEKDHHIEHTSPITNQSNGHQNSILNISVLGVSRSSPKESKFQWKERCMLLAFTELQQQRQLQQQQQQEETNEKDSQKELLDILDRSKDCSMVCFLRTSRQLSKAQTSSLFHFNPFAGMFVSVAKSPARCKEHLLDATNMVTQKSFSDYYTMELGEELSHSGEHVTKAIQRTFGPLQRLTERYVNSWRDGSQQAFFSKFWSSLQKGDAFYLVKDSTKRLFENALGHDKKPSDKK</sequence>